<dbReference type="InterPro" id="IPR036628">
    <property type="entry name" value="Clp_N_dom_sf"/>
</dbReference>
<protein>
    <recommendedName>
        <fullName evidence="2">Clp R domain-containing protein</fullName>
    </recommendedName>
</protein>
<organism evidence="3 4">
    <name type="scientific">Kitasatospora cystarginea</name>
    <dbReference type="NCBI Taxonomy" id="58350"/>
    <lineage>
        <taxon>Bacteria</taxon>
        <taxon>Bacillati</taxon>
        <taxon>Actinomycetota</taxon>
        <taxon>Actinomycetes</taxon>
        <taxon>Kitasatosporales</taxon>
        <taxon>Streptomycetaceae</taxon>
        <taxon>Kitasatospora</taxon>
    </lineage>
</organism>
<evidence type="ECO:0000313" key="3">
    <source>
        <dbReference type="EMBL" id="GAA2258468.1"/>
    </source>
</evidence>
<keyword evidence="4" id="KW-1185">Reference proteome</keyword>
<accession>A0ABN3EGJ5</accession>
<gene>
    <name evidence="3" type="ORF">GCM10010430_48010</name>
</gene>
<evidence type="ECO:0000313" key="4">
    <source>
        <dbReference type="Proteomes" id="UP001500305"/>
    </source>
</evidence>
<sequence>MLALQGAGRAGGGRSEAGHILLGLLREGGGVAVLAIRERGLDPAAVEQGVNRALSAQAAPDTPSPGGQLGPAGFRYGARTSETVCQLDS</sequence>
<feature type="domain" description="Clp R" evidence="2">
    <location>
        <begin position="3"/>
        <end position="72"/>
    </location>
</feature>
<dbReference type="Pfam" id="PF02861">
    <property type="entry name" value="Clp_N"/>
    <property type="match status" value="1"/>
</dbReference>
<dbReference type="InterPro" id="IPR004176">
    <property type="entry name" value="Clp_R_N"/>
</dbReference>
<dbReference type="EMBL" id="BAAATR010000023">
    <property type="protein sequence ID" value="GAA2258468.1"/>
    <property type="molecule type" value="Genomic_DNA"/>
</dbReference>
<evidence type="ECO:0000259" key="2">
    <source>
        <dbReference type="Pfam" id="PF02861"/>
    </source>
</evidence>
<reference evidence="3 4" key="1">
    <citation type="journal article" date="2019" name="Int. J. Syst. Evol. Microbiol.">
        <title>The Global Catalogue of Microorganisms (GCM) 10K type strain sequencing project: providing services to taxonomists for standard genome sequencing and annotation.</title>
        <authorList>
            <consortium name="The Broad Institute Genomics Platform"/>
            <consortium name="The Broad Institute Genome Sequencing Center for Infectious Disease"/>
            <person name="Wu L."/>
            <person name="Ma J."/>
        </authorList>
    </citation>
    <scope>NUCLEOTIDE SEQUENCE [LARGE SCALE GENOMIC DNA]</scope>
    <source>
        <strain evidence="3 4">JCM 7356</strain>
    </source>
</reference>
<comment type="caution">
    <text evidence="3">The sequence shown here is derived from an EMBL/GenBank/DDBJ whole genome shotgun (WGS) entry which is preliminary data.</text>
</comment>
<proteinExistence type="predicted"/>
<feature type="region of interest" description="Disordered" evidence="1">
    <location>
        <begin position="55"/>
        <end position="75"/>
    </location>
</feature>
<dbReference type="Proteomes" id="UP001500305">
    <property type="component" value="Unassembled WGS sequence"/>
</dbReference>
<dbReference type="Gene3D" id="1.10.1780.10">
    <property type="entry name" value="Clp, N-terminal domain"/>
    <property type="match status" value="1"/>
</dbReference>
<dbReference type="SUPFAM" id="SSF81923">
    <property type="entry name" value="Double Clp-N motif"/>
    <property type="match status" value="1"/>
</dbReference>
<evidence type="ECO:0000256" key="1">
    <source>
        <dbReference type="SAM" id="MobiDB-lite"/>
    </source>
</evidence>
<name>A0ABN3EGJ5_9ACTN</name>